<accession>A0A915CZA8</accession>
<name>A0A915CZA8_9BILA</name>
<keyword evidence="1" id="KW-1133">Transmembrane helix</keyword>
<reference evidence="3" key="1">
    <citation type="submission" date="2022-11" db="UniProtKB">
        <authorList>
            <consortium name="WormBaseParasite"/>
        </authorList>
    </citation>
    <scope>IDENTIFICATION</scope>
</reference>
<keyword evidence="1" id="KW-0812">Transmembrane</keyword>
<keyword evidence="2" id="KW-1185">Reference proteome</keyword>
<proteinExistence type="predicted"/>
<organism evidence="2 3">
    <name type="scientific">Ditylenchus dipsaci</name>
    <dbReference type="NCBI Taxonomy" id="166011"/>
    <lineage>
        <taxon>Eukaryota</taxon>
        <taxon>Metazoa</taxon>
        <taxon>Ecdysozoa</taxon>
        <taxon>Nematoda</taxon>
        <taxon>Chromadorea</taxon>
        <taxon>Rhabditida</taxon>
        <taxon>Tylenchina</taxon>
        <taxon>Tylenchomorpha</taxon>
        <taxon>Sphaerularioidea</taxon>
        <taxon>Anguinidae</taxon>
        <taxon>Anguininae</taxon>
        <taxon>Ditylenchus</taxon>
    </lineage>
</organism>
<sequence>MSTLYKASTVLQDSNLYNPYILFWLGSFMLAYTLALTVPVLFITLDRCFTIQFLLQYNNRKRTGFLEAAASLF</sequence>
<evidence type="ECO:0000313" key="2">
    <source>
        <dbReference type="Proteomes" id="UP000887574"/>
    </source>
</evidence>
<keyword evidence="1" id="KW-0472">Membrane</keyword>
<dbReference type="Proteomes" id="UP000887574">
    <property type="component" value="Unplaced"/>
</dbReference>
<feature type="transmembrane region" description="Helical" evidence="1">
    <location>
        <begin position="20"/>
        <end position="45"/>
    </location>
</feature>
<dbReference type="AlphaFoldDB" id="A0A915CZA8"/>
<evidence type="ECO:0000313" key="3">
    <source>
        <dbReference type="WBParaSite" id="jg1416"/>
    </source>
</evidence>
<protein>
    <submittedName>
        <fullName evidence="3">Uncharacterized protein</fullName>
    </submittedName>
</protein>
<evidence type="ECO:0000256" key="1">
    <source>
        <dbReference type="SAM" id="Phobius"/>
    </source>
</evidence>
<dbReference type="WBParaSite" id="jg1416">
    <property type="protein sequence ID" value="jg1416"/>
    <property type="gene ID" value="jg1416"/>
</dbReference>